<organism evidence="2 3">
    <name type="scientific">Sesamum alatum</name>
    <dbReference type="NCBI Taxonomy" id="300844"/>
    <lineage>
        <taxon>Eukaryota</taxon>
        <taxon>Viridiplantae</taxon>
        <taxon>Streptophyta</taxon>
        <taxon>Embryophyta</taxon>
        <taxon>Tracheophyta</taxon>
        <taxon>Spermatophyta</taxon>
        <taxon>Magnoliopsida</taxon>
        <taxon>eudicotyledons</taxon>
        <taxon>Gunneridae</taxon>
        <taxon>Pentapetalae</taxon>
        <taxon>asterids</taxon>
        <taxon>lamiids</taxon>
        <taxon>Lamiales</taxon>
        <taxon>Pedaliaceae</taxon>
        <taxon>Sesamum</taxon>
    </lineage>
</organism>
<dbReference type="AlphaFoldDB" id="A0AAE1YVD4"/>
<feature type="region of interest" description="Disordered" evidence="1">
    <location>
        <begin position="188"/>
        <end position="214"/>
    </location>
</feature>
<gene>
    <name evidence="2" type="ORF">Salat_0804500</name>
</gene>
<comment type="caution">
    <text evidence="2">The sequence shown here is derived from an EMBL/GenBank/DDBJ whole genome shotgun (WGS) entry which is preliminary data.</text>
</comment>
<evidence type="ECO:0000256" key="1">
    <source>
        <dbReference type="SAM" id="MobiDB-lite"/>
    </source>
</evidence>
<feature type="compositionally biased region" description="Low complexity" evidence="1">
    <location>
        <begin position="110"/>
        <end position="144"/>
    </location>
</feature>
<reference evidence="2" key="2">
    <citation type="journal article" date="2024" name="Plant">
        <title>Genomic evolution and insights into agronomic trait innovations of Sesamum species.</title>
        <authorList>
            <person name="Miao H."/>
            <person name="Wang L."/>
            <person name="Qu L."/>
            <person name="Liu H."/>
            <person name="Sun Y."/>
            <person name="Le M."/>
            <person name="Wang Q."/>
            <person name="Wei S."/>
            <person name="Zheng Y."/>
            <person name="Lin W."/>
            <person name="Duan Y."/>
            <person name="Cao H."/>
            <person name="Xiong S."/>
            <person name="Wang X."/>
            <person name="Wei L."/>
            <person name="Li C."/>
            <person name="Ma Q."/>
            <person name="Ju M."/>
            <person name="Zhao R."/>
            <person name="Li G."/>
            <person name="Mu C."/>
            <person name="Tian Q."/>
            <person name="Mei H."/>
            <person name="Zhang T."/>
            <person name="Gao T."/>
            <person name="Zhang H."/>
        </authorList>
    </citation>
    <scope>NUCLEOTIDE SEQUENCE</scope>
    <source>
        <strain evidence="2">3651</strain>
    </source>
</reference>
<accession>A0AAE1YVD4</accession>
<feature type="region of interest" description="Disordered" evidence="1">
    <location>
        <begin position="1"/>
        <end position="36"/>
    </location>
</feature>
<dbReference type="Proteomes" id="UP001293254">
    <property type="component" value="Unassembled WGS sequence"/>
</dbReference>
<feature type="compositionally biased region" description="Polar residues" evidence="1">
    <location>
        <begin position="77"/>
        <end position="87"/>
    </location>
</feature>
<reference evidence="2" key="1">
    <citation type="submission" date="2020-06" db="EMBL/GenBank/DDBJ databases">
        <authorList>
            <person name="Li T."/>
            <person name="Hu X."/>
            <person name="Zhang T."/>
            <person name="Song X."/>
            <person name="Zhang H."/>
            <person name="Dai N."/>
            <person name="Sheng W."/>
            <person name="Hou X."/>
            <person name="Wei L."/>
        </authorList>
    </citation>
    <scope>NUCLEOTIDE SEQUENCE</scope>
    <source>
        <strain evidence="2">3651</strain>
        <tissue evidence="2">Leaf</tissue>
    </source>
</reference>
<feature type="region of interest" description="Disordered" evidence="1">
    <location>
        <begin position="59"/>
        <end position="160"/>
    </location>
</feature>
<sequence>MLSKSCHALGPGGSFDDFKPEQSPARSTSSRCGPPWSAPARVTLSWCAAQLEAVAGELPSSRHCLELGGPGAGARGTASSPGQSRRTTPARGRCKAEVERPRGNLRLGGSRQPRAAVPRARVPQARASSRLVPRPSSCSSRQPRAGQFGRPCLEPGGRASSGQLQLEAGAVEPGGSCLELGCLRRGRGSSSRHSSASSPLQHPGLRPSLMSRGQVEAQPWGGCCIRWDLNPGQKDGSK</sequence>
<protein>
    <submittedName>
        <fullName evidence="2">Uncharacterized protein</fullName>
    </submittedName>
</protein>
<name>A0AAE1YVD4_9LAMI</name>
<dbReference type="EMBL" id="JACGWO010000002">
    <property type="protein sequence ID" value="KAK4436408.1"/>
    <property type="molecule type" value="Genomic_DNA"/>
</dbReference>
<feature type="compositionally biased region" description="Low complexity" evidence="1">
    <location>
        <begin position="188"/>
        <end position="200"/>
    </location>
</feature>
<evidence type="ECO:0000313" key="3">
    <source>
        <dbReference type="Proteomes" id="UP001293254"/>
    </source>
</evidence>
<evidence type="ECO:0000313" key="2">
    <source>
        <dbReference type="EMBL" id="KAK4436408.1"/>
    </source>
</evidence>
<proteinExistence type="predicted"/>
<keyword evidence="3" id="KW-1185">Reference proteome</keyword>